<evidence type="ECO:0000256" key="2">
    <source>
        <dbReference type="ARBA" id="ARBA00022475"/>
    </source>
</evidence>
<protein>
    <submittedName>
        <fullName evidence="7">Sugar ABC transporter permease</fullName>
    </submittedName>
</protein>
<feature type="transmembrane region" description="Helical" evidence="6">
    <location>
        <begin position="6"/>
        <end position="27"/>
    </location>
</feature>
<dbReference type="HOGENOM" id="CLU_040769_1_2_9"/>
<keyword evidence="8" id="KW-1185">Reference proteome</keyword>
<keyword evidence="3 6" id="KW-0812">Transmembrane</keyword>
<feature type="transmembrane region" description="Helical" evidence="6">
    <location>
        <begin position="101"/>
        <end position="120"/>
    </location>
</feature>
<evidence type="ECO:0000256" key="5">
    <source>
        <dbReference type="ARBA" id="ARBA00023136"/>
    </source>
</evidence>
<accession>A8FGW4</accession>
<evidence type="ECO:0000256" key="4">
    <source>
        <dbReference type="ARBA" id="ARBA00022989"/>
    </source>
</evidence>
<dbReference type="OrthoDB" id="9792579at2"/>
<gene>
    <name evidence="7" type="ordered locus">BPUM_2826</name>
</gene>
<evidence type="ECO:0000313" key="7">
    <source>
        <dbReference type="EMBL" id="ABV63481.1"/>
    </source>
</evidence>
<dbReference type="PANTHER" id="PTHR43370:SF1">
    <property type="entry name" value="GUANOSINE ABC TRANSPORTER PERMEASE PROTEIN NUPQ"/>
    <property type="match status" value="1"/>
</dbReference>
<dbReference type="KEGG" id="bpu:BPUM_2826"/>
<feature type="transmembrane region" description="Helical" evidence="6">
    <location>
        <begin position="258"/>
        <end position="277"/>
    </location>
</feature>
<evidence type="ECO:0000256" key="6">
    <source>
        <dbReference type="SAM" id="Phobius"/>
    </source>
</evidence>
<reference evidence="7 8" key="1">
    <citation type="journal article" date="2007" name="PLoS ONE">
        <title>Paradoxical DNA repair and peroxide resistance gene conservation in Bacillus pumilus SAFR-032.</title>
        <authorList>
            <person name="Gioia J."/>
            <person name="Yerrapragada S."/>
            <person name="Qin X."/>
            <person name="Jiang H."/>
            <person name="Igboeli O.C."/>
            <person name="Muzny D."/>
            <person name="Dugan-Rocha S."/>
            <person name="Ding Y."/>
            <person name="Hawes A."/>
            <person name="Liu W."/>
            <person name="Perez L."/>
            <person name="Kovar C."/>
            <person name="Dinh H."/>
            <person name="Lee S."/>
            <person name="Nazareth L."/>
            <person name="Blyth P."/>
            <person name="Holder M."/>
            <person name="Buhay C."/>
            <person name="Tirumalai M.R."/>
            <person name="Liu Y."/>
            <person name="Dasgupta I."/>
            <person name="Bokhetache L."/>
            <person name="Fujita M."/>
            <person name="Karouia F."/>
            <person name="Eswara Moorthy P."/>
            <person name="Siefert J."/>
            <person name="Uzman A."/>
            <person name="Buzumbo P."/>
            <person name="Verma A."/>
            <person name="Zwiya H."/>
            <person name="McWilliams B.D."/>
            <person name="Olowu A."/>
            <person name="Clinkenbeard K.D."/>
            <person name="Newcombe D."/>
            <person name="Golebiewski L."/>
            <person name="Petrosino J.F."/>
            <person name="Nicholson W.L."/>
            <person name="Fox G.E."/>
            <person name="Venkateswaran K."/>
            <person name="Highlander S.K."/>
            <person name="Weinstock G.M."/>
        </authorList>
    </citation>
    <scope>NUCLEOTIDE SEQUENCE [LARGE SCALE GENOMIC DNA]</scope>
    <source>
        <strain evidence="7 8">SAFR-032</strain>
    </source>
</reference>
<dbReference type="EMBL" id="CP000813">
    <property type="protein sequence ID" value="ABV63481.1"/>
    <property type="molecule type" value="Genomic_DNA"/>
</dbReference>
<dbReference type="Proteomes" id="UP000001355">
    <property type="component" value="Chromosome"/>
</dbReference>
<reference evidence="7 8" key="2">
    <citation type="journal article" date="2013" name="Extremophiles">
        <title>An ICEBs1-like element may be associated with the extreme radiation and desiccation resistance of Bacillus pumilus SAFR-032 spores.</title>
        <authorList>
            <person name="Tirumalai M.R."/>
            <person name="Fox G.E."/>
        </authorList>
    </citation>
    <scope>NUCLEOTIDE SEQUENCE [LARGE SCALE GENOMIC DNA]</scope>
    <source>
        <strain evidence="7 8">SAFR-032</strain>
    </source>
</reference>
<evidence type="ECO:0000313" key="8">
    <source>
        <dbReference type="Proteomes" id="UP000001355"/>
    </source>
</evidence>
<proteinExistence type="predicted"/>
<dbReference type="RefSeq" id="WP_003213713.1">
    <property type="nucleotide sequence ID" value="NC_009848.4"/>
</dbReference>
<dbReference type="STRING" id="315750.BPUM_2826"/>
<dbReference type="GO" id="GO:0005886">
    <property type="term" value="C:plasma membrane"/>
    <property type="evidence" value="ECO:0007669"/>
    <property type="project" value="UniProtKB-SubCell"/>
</dbReference>
<name>A8FGW4_BACP2</name>
<feature type="transmembrane region" description="Helical" evidence="6">
    <location>
        <begin position="66"/>
        <end position="89"/>
    </location>
</feature>
<feature type="transmembrane region" description="Helical" evidence="6">
    <location>
        <begin position="283"/>
        <end position="302"/>
    </location>
</feature>
<organism evidence="7 8">
    <name type="scientific">Bacillus pumilus (strain SAFR-032)</name>
    <dbReference type="NCBI Taxonomy" id="315750"/>
    <lineage>
        <taxon>Bacteria</taxon>
        <taxon>Bacillati</taxon>
        <taxon>Bacillota</taxon>
        <taxon>Bacilli</taxon>
        <taxon>Bacillales</taxon>
        <taxon>Bacillaceae</taxon>
        <taxon>Bacillus</taxon>
    </lineage>
</organism>
<dbReference type="GO" id="GO:0022857">
    <property type="term" value="F:transmembrane transporter activity"/>
    <property type="evidence" value="ECO:0007669"/>
    <property type="project" value="InterPro"/>
</dbReference>
<evidence type="ECO:0000256" key="3">
    <source>
        <dbReference type="ARBA" id="ARBA00022692"/>
    </source>
</evidence>
<evidence type="ECO:0000256" key="1">
    <source>
        <dbReference type="ARBA" id="ARBA00004651"/>
    </source>
</evidence>
<dbReference type="CDD" id="cd06580">
    <property type="entry name" value="TM_PBP1_transp_TpRbsC_like"/>
    <property type="match status" value="1"/>
</dbReference>
<keyword evidence="5 6" id="KW-0472">Membrane</keyword>
<feature type="transmembrane region" description="Helical" evidence="6">
    <location>
        <begin position="39"/>
        <end position="60"/>
    </location>
</feature>
<feature type="transmembrane region" description="Helical" evidence="6">
    <location>
        <begin position="203"/>
        <end position="222"/>
    </location>
</feature>
<dbReference type="AlphaFoldDB" id="A8FGW4"/>
<keyword evidence="4 6" id="KW-1133">Transmembrane helix</keyword>
<dbReference type="GeneID" id="5622114"/>
<dbReference type="PANTHER" id="PTHR43370">
    <property type="entry name" value="SUGAR ABC TRANSPORTER INTEGRAL MEMBRANE PROTEIN-RELATED"/>
    <property type="match status" value="1"/>
</dbReference>
<feature type="transmembrane region" description="Helical" evidence="6">
    <location>
        <begin position="154"/>
        <end position="173"/>
    </location>
</feature>
<keyword evidence="2" id="KW-1003">Cell membrane</keyword>
<comment type="subcellular location">
    <subcellularLocation>
        <location evidence="1">Cell membrane</location>
        <topology evidence="1">Multi-pass membrane protein</topology>
    </subcellularLocation>
</comment>
<reference evidence="7 8" key="3">
    <citation type="journal article" date="2013" name="PLoS ONE">
        <title>Candidate genes that may be responsible for the unusual resistances exhibited by Bacillus pumilus SAFR-032 spores.</title>
        <authorList>
            <person name="Tirumalai M.R."/>
            <person name="Rastogi R."/>
            <person name="Zamani N."/>
            <person name="O'Bryant Williams E."/>
            <person name="Allen S."/>
            <person name="Diouf F."/>
            <person name="Kwende S."/>
            <person name="Weinstock G.M."/>
            <person name="Venkateswaran K.J."/>
            <person name="Fox G.E."/>
        </authorList>
    </citation>
    <scope>NUCLEOTIDE SEQUENCE [LARGE SCALE GENOMIC DNA]</scope>
    <source>
        <strain evidence="7 8">SAFR-032</strain>
    </source>
</reference>
<sequence>MGFLQILEIIVPATLVYAAPLILTALGGVFSERSGVVNIGLEGLMVVGAFSSIIFNLFFADTFGALTPWLGLLVGMAIGGLFSLIHAVATITFRADQTVSGVAINMLALGATLFVVKLIYGKAQTDKITEPFYKGDIPLLSDIPIIGDIFFKDVYYTSILALALAVVAWFVLFKMPFGLRLRAVGEHPMAADTMGIKVYRMRYIGVFISGLFGGLGGAVYASTIALDFSHATITGQGFIALAALVFGKWHPFGAMGAALFFGFAQSLSIIGSLLPLFQDIPNVYMLIAPYVLTILALTGFIGRADAPKALGTPYLKGKR</sequence>
<dbReference type="eggNOG" id="COG1079">
    <property type="taxonomic scope" value="Bacteria"/>
</dbReference>
<dbReference type="Pfam" id="PF02653">
    <property type="entry name" value="BPD_transp_2"/>
    <property type="match status" value="1"/>
</dbReference>
<dbReference type="InterPro" id="IPR001851">
    <property type="entry name" value="ABC_transp_permease"/>
</dbReference>